<dbReference type="EMBL" id="JBHSTT010000016">
    <property type="protein sequence ID" value="MFC6388723.1"/>
    <property type="molecule type" value="Genomic_DNA"/>
</dbReference>
<comment type="caution">
    <text evidence="2">The sequence shown here is derived from an EMBL/GenBank/DDBJ whole genome shotgun (WGS) entry which is preliminary data.</text>
</comment>
<gene>
    <name evidence="2" type="ORF">ACFQDP_05065</name>
</gene>
<protein>
    <submittedName>
        <fullName evidence="2">Uncharacterized protein</fullName>
    </submittedName>
</protein>
<name>A0ABW1WKN3_9HYPH</name>
<proteinExistence type="predicted"/>
<evidence type="ECO:0000313" key="3">
    <source>
        <dbReference type="Proteomes" id="UP001596237"/>
    </source>
</evidence>
<keyword evidence="3" id="KW-1185">Reference proteome</keyword>
<organism evidence="2 3">
    <name type="scientific">Methylorubrum zatmanii</name>
    <dbReference type="NCBI Taxonomy" id="29429"/>
    <lineage>
        <taxon>Bacteria</taxon>
        <taxon>Pseudomonadati</taxon>
        <taxon>Pseudomonadota</taxon>
        <taxon>Alphaproteobacteria</taxon>
        <taxon>Hyphomicrobiales</taxon>
        <taxon>Methylobacteriaceae</taxon>
        <taxon>Methylorubrum</taxon>
    </lineage>
</organism>
<dbReference type="Proteomes" id="UP001596237">
    <property type="component" value="Unassembled WGS sequence"/>
</dbReference>
<reference evidence="3" key="1">
    <citation type="journal article" date="2019" name="Int. J. Syst. Evol. Microbiol.">
        <title>The Global Catalogue of Microorganisms (GCM) 10K type strain sequencing project: providing services to taxonomists for standard genome sequencing and annotation.</title>
        <authorList>
            <consortium name="The Broad Institute Genomics Platform"/>
            <consortium name="The Broad Institute Genome Sequencing Center for Infectious Disease"/>
            <person name="Wu L."/>
            <person name="Ma J."/>
        </authorList>
    </citation>
    <scope>NUCLEOTIDE SEQUENCE [LARGE SCALE GENOMIC DNA]</scope>
    <source>
        <strain evidence="3">CCUG 36916</strain>
    </source>
</reference>
<accession>A0ABW1WKN3</accession>
<evidence type="ECO:0000313" key="2">
    <source>
        <dbReference type="EMBL" id="MFC6388723.1"/>
    </source>
</evidence>
<feature type="region of interest" description="Disordered" evidence="1">
    <location>
        <begin position="58"/>
        <end position="79"/>
    </location>
</feature>
<sequence length="79" mass="8426">MAETNVAFACPDCGRPLPPHQGMPPEIQGCGRLAVPAPHVGLCFPTDDRGGFAVRWTTRPKQTSRTRDADLPAVGSFHG</sequence>
<evidence type="ECO:0000256" key="1">
    <source>
        <dbReference type="SAM" id="MobiDB-lite"/>
    </source>
</evidence>
<dbReference type="RefSeq" id="WP_192283847.1">
    <property type="nucleotide sequence ID" value="NZ_JBHSTT010000016.1"/>
</dbReference>